<dbReference type="GO" id="GO:0030089">
    <property type="term" value="C:phycobilisome"/>
    <property type="evidence" value="ECO:0007669"/>
    <property type="project" value="UniProtKB-KW"/>
</dbReference>
<protein>
    <submittedName>
        <fullName evidence="3">HEAT repeat domain-containing protein</fullName>
    </submittedName>
</protein>
<evidence type="ECO:0000313" key="4">
    <source>
        <dbReference type="Proteomes" id="UP000625316"/>
    </source>
</evidence>
<dbReference type="RefSeq" id="WP_264324592.1">
    <property type="nucleotide sequence ID" value="NZ_JADEXQ010000021.1"/>
</dbReference>
<dbReference type="InterPro" id="IPR004155">
    <property type="entry name" value="PBS_lyase_HEAT"/>
</dbReference>
<reference evidence="3" key="1">
    <citation type="submission" date="2020-10" db="EMBL/GenBank/DDBJ databases">
        <authorList>
            <person name="Castelo-Branco R."/>
            <person name="Eusebio N."/>
            <person name="Adriana R."/>
            <person name="Vieira A."/>
            <person name="Brugerolle De Fraissinette N."/>
            <person name="Rezende De Castro R."/>
            <person name="Schneider M.P."/>
            <person name="Vasconcelos V."/>
            <person name="Leao P.N."/>
        </authorList>
    </citation>
    <scope>NUCLEOTIDE SEQUENCE</scope>
    <source>
        <strain evidence="3">LEGE 11480</strain>
    </source>
</reference>
<dbReference type="SUPFAM" id="SSF48371">
    <property type="entry name" value="ARM repeat"/>
    <property type="match status" value="1"/>
</dbReference>
<dbReference type="PANTHER" id="PTHR12697">
    <property type="entry name" value="PBS LYASE HEAT-LIKE PROTEIN"/>
    <property type="match status" value="1"/>
</dbReference>
<evidence type="ECO:0000256" key="2">
    <source>
        <dbReference type="ARBA" id="ARBA00022738"/>
    </source>
</evidence>
<proteinExistence type="predicted"/>
<keyword evidence="2" id="KW-0605">Phycobilisome</keyword>
<comment type="caution">
    <text evidence="3">The sequence shown here is derived from an EMBL/GenBank/DDBJ whole genome shotgun (WGS) entry which is preliminary data.</text>
</comment>
<dbReference type="GO" id="GO:0016491">
    <property type="term" value="F:oxidoreductase activity"/>
    <property type="evidence" value="ECO:0007669"/>
    <property type="project" value="TreeGrafter"/>
</dbReference>
<dbReference type="Proteomes" id="UP000625316">
    <property type="component" value="Unassembled WGS sequence"/>
</dbReference>
<dbReference type="Pfam" id="PF13646">
    <property type="entry name" value="HEAT_2"/>
    <property type="match status" value="2"/>
</dbReference>
<dbReference type="Gene3D" id="1.25.10.10">
    <property type="entry name" value="Leucine-rich Repeat Variant"/>
    <property type="match status" value="2"/>
</dbReference>
<dbReference type="InterPro" id="IPR016024">
    <property type="entry name" value="ARM-type_fold"/>
</dbReference>
<evidence type="ECO:0000256" key="1">
    <source>
        <dbReference type="ARBA" id="ARBA00022549"/>
    </source>
</evidence>
<keyword evidence="4" id="KW-1185">Reference proteome</keyword>
<evidence type="ECO:0000313" key="3">
    <source>
        <dbReference type="EMBL" id="MBE9029773.1"/>
    </source>
</evidence>
<dbReference type="AlphaFoldDB" id="A0A928VJH9"/>
<sequence>MSNNRFANLFGLSEADAIVLLDTPIDQLGEEDSRYVAAAQLAYFPSEASIQALIRAVYNNDPAFDNKITRRKAVESLGKLKAQAGLAAIRTCLADTGDTYTIENTAWSIGEIGTQDPEILETLAQLLELPEQTYRIIIHTLGKLDYKPALARIQKFVDHEDRTIASAAIATIYRLTGDDSNMEKVMEFLFHANVYTRRLSIQDLIDTKYYTAIPEITQTPVSMVFRMRGLRLLAETAVPEGQLTIDQLLPHVEQLLLDHPKNLQLVHAYDQTPAIDRLIRELYETDFGRAYLAIKTLIDQDPAVVGPALIKTYYEEAREDYGAHYHVMKLIGWIGYGAGYDILLEGLNVSQPQFQKSKAAAAIALGELGDKRAIEHLKPCLESKLWDLRYAALIALEKLGDTSGYELLANDSDWYVQARAQQAGRSAVV</sequence>
<keyword evidence="1" id="KW-0042">Antenna complex</keyword>
<dbReference type="InterPro" id="IPR011989">
    <property type="entry name" value="ARM-like"/>
</dbReference>
<organism evidence="3 4">
    <name type="scientific">Romeriopsis navalis LEGE 11480</name>
    <dbReference type="NCBI Taxonomy" id="2777977"/>
    <lineage>
        <taxon>Bacteria</taxon>
        <taxon>Bacillati</taxon>
        <taxon>Cyanobacteriota</taxon>
        <taxon>Cyanophyceae</taxon>
        <taxon>Leptolyngbyales</taxon>
        <taxon>Leptolyngbyaceae</taxon>
        <taxon>Romeriopsis</taxon>
        <taxon>Romeriopsis navalis</taxon>
    </lineage>
</organism>
<dbReference type="EMBL" id="JADEXQ010000021">
    <property type="protein sequence ID" value="MBE9029773.1"/>
    <property type="molecule type" value="Genomic_DNA"/>
</dbReference>
<dbReference type="PANTHER" id="PTHR12697:SF38">
    <property type="entry name" value="PBS LYASE HEAT DOMAIN PROTEIN REPEAT-CONTAINING PROTEIN"/>
    <property type="match status" value="1"/>
</dbReference>
<dbReference type="SMART" id="SM00567">
    <property type="entry name" value="EZ_HEAT"/>
    <property type="match status" value="4"/>
</dbReference>
<gene>
    <name evidence="3" type="ORF">IQ266_08540</name>
</gene>
<accession>A0A928VJH9</accession>
<name>A0A928VJH9_9CYAN</name>